<dbReference type="GO" id="GO:0006412">
    <property type="term" value="P:translation"/>
    <property type="evidence" value="ECO:0007669"/>
    <property type="project" value="InterPro"/>
</dbReference>
<accession>A0AAN8R8C0</accession>
<feature type="domain" description="Ribosomal protein L19e N-terminal" evidence="1">
    <location>
        <begin position="69"/>
        <end position="90"/>
    </location>
</feature>
<proteinExistence type="predicted"/>
<dbReference type="Gene3D" id="1.10.1650.10">
    <property type="match status" value="1"/>
</dbReference>
<reference evidence="2 3" key="1">
    <citation type="submission" date="2021-04" db="EMBL/GenBank/DDBJ databases">
        <authorList>
            <person name="De Guttry C."/>
            <person name="Zahm M."/>
            <person name="Klopp C."/>
            <person name="Cabau C."/>
            <person name="Louis A."/>
            <person name="Berthelot C."/>
            <person name="Parey E."/>
            <person name="Roest Crollius H."/>
            <person name="Montfort J."/>
            <person name="Robinson-Rechavi M."/>
            <person name="Bucao C."/>
            <person name="Bouchez O."/>
            <person name="Gislard M."/>
            <person name="Lluch J."/>
            <person name="Milhes M."/>
            <person name="Lampietro C."/>
            <person name="Lopez Roques C."/>
            <person name="Donnadieu C."/>
            <person name="Braasch I."/>
            <person name="Desvignes T."/>
            <person name="Postlethwait J."/>
            <person name="Bobe J."/>
            <person name="Wedekind C."/>
            <person name="Guiguen Y."/>
        </authorList>
    </citation>
    <scope>NUCLEOTIDE SEQUENCE [LARGE SCALE GENOMIC DNA]</scope>
    <source>
        <strain evidence="2">Cs_M1</strain>
        <tissue evidence="2">Blood</tissue>
    </source>
</reference>
<protein>
    <recommendedName>
        <fullName evidence="1">Ribosomal protein L19e N-terminal domain-containing protein</fullName>
    </recommendedName>
</protein>
<dbReference type="Pfam" id="PF01280">
    <property type="entry name" value="Ribosomal_L19e"/>
    <property type="match status" value="1"/>
</dbReference>
<name>A0AAN8R8C0_9TELE</name>
<dbReference type="EMBL" id="JAGTTL010000002">
    <property type="protein sequence ID" value="KAK6327933.1"/>
    <property type="molecule type" value="Genomic_DNA"/>
</dbReference>
<keyword evidence="3" id="KW-1185">Reference proteome</keyword>
<evidence type="ECO:0000313" key="2">
    <source>
        <dbReference type="EMBL" id="KAK6327933.1"/>
    </source>
</evidence>
<dbReference type="GO" id="GO:0003735">
    <property type="term" value="F:structural constituent of ribosome"/>
    <property type="evidence" value="ECO:0007669"/>
    <property type="project" value="InterPro"/>
</dbReference>
<evidence type="ECO:0000259" key="1">
    <source>
        <dbReference type="Pfam" id="PF01280"/>
    </source>
</evidence>
<comment type="caution">
    <text evidence="2">The sequence shown here is derived from an EMBL/GenBank/DDBJ whole genome shotgun (WGS) entry which is preliminary data.</text>
</comment>
<sequence>MTKYNPDGLAKGVVKTASVVERLPKSEEVCKADESASLEMHITSCLAWGMKCSQGKRREVPSSGLICMLQKRLVSSVLSCGKIWLDPDEIANSN</sequence>
<dbReference type="AlphaFoldDB" id="A0AAN8R8C0"/>
<dbReference type="Proteomes" id="UP001356427">
    <property type="component" value="Unassembled WGS sequence"/>
</dbReference>
<evidence type="ECO:0000313" key="3">
    <source>
        <dbReference type="Proteomes" id="UP001356427"/>
    </source>
</evidence>
<organism evidence="2 3">
    <name type="scientific">Coregonus suidteri</name>
    <dbReference type="NCBI Taxonomy" id="861788"/>
    <lineage>
        <taxon>Eukaryota</taxon>
        <taxon>Metazoa</taxon>
        <taxon>Chordata</taxon>
        <taxon>Craniata</taxon>
        <taxon>Vertebrata</taxon>
        <taxon>Euteleostomi</taxon>
        <taxon>Actinopterygii</taxon>
        <taxon>Neopterygii</taxon>
        <taxon>Teleostei</taxon>
        <taxon>Protacanthopterygii</taxon>
        <taxon>Salmoniformes</taxon>
        <taxon>Salmonidae</taxon>
        <taxon>Coregoninae</taxon>
        <taxon>Coregonus</taxon>
    </lineage>
</organism>
<dbReference type="InterPro" id="IPR015972">
    <property type="entry name" value="Ribosomal_eL19_dom1"/>
</dbReference>
<gene>
    <name evidence="2" type="ORF">J4Q44_G00035790</name>
</gene>
<dbReference type="GO" id="GO:0005840">
    <property type="term" value="C:ribosome"/>
    <property type="evidence" value="ECO:0007669"/>
    <property type="project" value="InterPro"/>
</dbReference>
<dbReference type="InterPro" id="IPR057259">
    <property type="entry name" value="Ribosomal_L19e"/>
</dbReference>